<dbReference type="Proteomes" id="UP000288805">
    <property type="component" value="Unassembled WGS sequence"/>
</dbReference>
<evidence type="ECO:0000313" key="2">
    <source>
        <dbReference type="EMBL" id="RVW70302.1"/>
    </source>
</evidence>
<proteinExistence type="predicted"/>
<keyword evidence="1" id="KW-0472">Membrane</keyword>
<keyword evidence="1" id="KW-1133">Transmembrane helix</keyword>
<organism evidence="2 3">
    <name type="scientific">Vitis vinifera</name>
    <name type="common">Grape</name>
    <dbReference type="NCBI Taxonomy" id="29760"/>
    <lineage>
        <taxon>Eukaryota</taxon>
        <taxon>Viridiplantae</taxon>
        <taxon>Streptophyta</taxon>
        <taxon>Embryophyta</taxon>
        <taxon>Tracheophyta</taxon>
        <taxon>Spermatophyta</taxon>
        <taxon>Magnoliopsida</taxon>
        <taxon>eudicotyledons</taxon>
        <taxon>Gunneridae</taxon>
        <taxon>Pentapetalae</taxon>
        <taxon>rosids</taxon>
        <taxon>Vitales</taxon>
        <taxon>Vitaceae</taxon>
        <taxon>Viteae</taxon>
        <taxon>Vitis</taxon>
    </lineage>
</organism>
<comment type="caution">
    <text evidence="2">The sequence shown here is derived from an EMBL/GenBank/DDBJ whole genome shotgun (WGS) entry which is preliminary data.</text>
</comment>
<accession>A0A438GDL1</accession>
<evidence type="ECO:0000313" key="3">
    <source>
        <dbReference type="Proteomes" id="UP000288805"/>
    </source>
</evidence>
<evidence type="ECO:0000256" key="1">
    <source>
        <dbReference type="SAM" id="Phobius"/>
    </source>
</evidence>
<keyword evidence="1" id="KW-0812">Transmembrane</keyword>
<sequence length="188" mass="21679">MPSNLFAMLDRVADWLRKQVYRYPNLRFFSVPACFYVVIVFMSSVHAFLLSSRWGDGHDSSFIIGQETCFASFDSQIRLAEGLNKVDRKILESGTLDRNRPVAVLSKQKFQARFHIMDTILIQLTNGEALFSANLPNYMMYFTKECPKSFIILMFPWLTPSSLVLGEHFVLKDLPFYEVARLADSEAR</sequence>
<dbReference type="EMBL" id="QGNW01000468">
    <property type="protein sequence ID" value="RVW70302.1"/>
    <property type="molecule type" value="Genomic_DNA"/>
</dbReference>
<feature type="transmembrane region" description="Helical" evidence="1">
    <location>
        <begin position="28"/>
        <end position="50"/>
    </location>
</feature>
<protein>
    <submittedName>
        <fullName evidence="2">Uncharacterized protein</fullName>
    </submittedName>
</protein>
<dbReference type="AlphaFoldDB" id="A0A438GDL1"/>
<gene>
    <name evidence="2" type="ORF">CK203_060287</name>
</gene>
<name>A0A438GDL1_VITVI</name>
<reference evidence="2 3" key="1">
    <citation type="journal article" date="2018" name="PLoS Genet.">
        <title>Population sequencing reveals clonal diversity and ancestral inbreeding in the grapevine cultivar Chardonnay.</title>
        <authorList>
            <person name="Roach M.J."/>
            <person name="Johnson D.L."/>
            <person name="Bohlmann J."/>
            <person name="van Vuuren H.J."/>
            <person name="Jones S.J."/>
            <person name="Pretorius I.S."/>
            <person name="Schmidt S.A."/>
            <person name="Borneman A.R."/>
        </authorList>
    </citation>
    <scope>NUCLEOTIDE SEQUENCE [LARGE SCALE GENOMIC DNA]</scope>
    <source>
        <strain evidence="3">cv. Chardonnay</strain>
        <tissue evidence="2">Leaf</tissue>
    </source>
</reference>